<dbReference type="InterPro" id="IPR020852">
    <property type="entry name" value="RNR_Ib_NrdI_bac"/>
</dbReference>
<dbReference type="InterPro" id="IPR029039">
    <property type="entry name" value="Flavoprotein-like_sf"/>
</dbReference>
<dbReference type="RefSeq" id="WP_044646968.1">
    <property type="nucleotide sequence ID" value="NZ_JTHP01000030.1"/>
</dbReference>
<comment type="function">
    <text evidence="1 3">Probably involved in ribonucleotide reductase function.</text>
</comment>
<evidence type="ECO:0000313" key="4">
    <source>
        <dbReference type="EMBL" id="KJD44745.1"/>
    </source>
</evidence>
<dbReference type="Proteomes" id="UP000032534">
    <property type="component" value="Unassembled WGS sequence"/>
</dbReference>
<dbReference type="HAMAP" id="MF_00128">
    <property type="entry name" value="NrdI"/>
    <property type="match status" value="1"/>
</dbReference>
<dbReference type="EMBL" id="JTHP01000030">
    <property type="protein sequence ID" value="KJD44745.1"/>
    <property type="molecule type" value="Genomic_DNA"/>
</dbReference>
<dbReference type="InterPro" id="IPR004465">
    <property type="entry name" value="RNR_NrdI"/>
</dbReference>
<dbReference type="GO" id="GO:0010181">
    <property type="term" value="F:FMN binding"/>
    <property type="evidence" value="ECO:0007669"/>
    <property type="project" value="InterPro"/>
</dbReference>
<dbReference type="OrthoDB" id="350535at2"/>
<evidence type="ECO:0000256" key="3">
    <source>
        <dbReference type="HAMAP-Rule" id="MF_00128"/>
    </source>
</evidence>
<accession>A0A0D7X017</accession>
<dbReference type="AlphaFoldDB" id="A0A0D7X017"/>
<reference evidence="4 5" key="1">
    <citation type="submission" date="2014-11" db="EMBL/GenBank/DDBJ databases">
        <title>Draft Genome Sequences of Paenibacillus polymyxa NRRL B-30509 and Paenibacillus terrae NRRL B-30644, Strains from a Poultry Environment that Produce Tridecaptin A and Paenicidins.</title>
        <authorList>
            <person name="van Belkum M.J."/>
            <person name="Lohans C.T."/>
            <person name="Vederas J.C."/>
        </authorList>
    </citation>
    <scope>NUCLEOTIDE SEQUENCE [LARGE SCALE GENOMIC DNA]</scope>
    <source>
        <strain evidence="4 5">NRRL B-30644</strain>
    </source>
</reference>
<dbReference type="PANTHER" id="PTHR37297">
    <property type="entry name" value="PROTEIN NRDI"/>
    <property type="match status" value="1"/>
</dbReference>
<comment type="similarity">
    <text evidence="2 3">Belongs to the NrdI family.</text>
</comment>
<sequence length="119" mass="13251">MLIAYDSKTGNVKRFIGKLKLPAVQIQEQMTIEEPYVLITYTTGFGQIPERVSSFLQKNAQNLVGVAASGNRNWGESFAKSADLISDHYNVPVISKFELSGTFGDVERFKQEVSRVAAY</sequence>
<dbReference type="Gene3D" id="3.40.50.360">
    <property type="match status" value="1"/>
</dbReference>
<dbReference type="PIRSF" id="PIRSF005087">
    <property type="entry name" value="NrdI"/>
    <property type="match status" value="1"/>
</dbReference>
<dbReference type="PATRIC" id="fig|159743.3.peg.3416"/>
<protein>
    <recommendedName>
        <fullName evidence="3">Protein NrdI</fullName>
    </recommendedName>
</protein>
<evidence type="ECO:0000256" key="2">
    <source>
        <dbReference type="ARBA" id="ARBA00009942"/>
    </source>
</evidence>
<evidence type="ECO:0000256" key="1">
    <source>
        <dbReference type="ARBA" id="ARBA00003999"/>
    </source>
</evidence>
<organism evidence="4 5">
    <name type="scientific">Paenibacillus terrae</name>
    <dbReference type="NCBI Taxonomy" id="159743"/>
    <lineage>
        <taxon>Bacteria</taxon>
        <taxon>Bacillati</taxon>
        <taxon>Bacillota</taxon>
        <taxon>Bacilli</taxon>
        <taxon>Bacillales</taxon>
        <taxon>Paenibacillaceae</taxon>
        <taxon>Paenibacillus</taxon>
    </lineage>
</organism>
<dbReference type="Pfam" id="PF07972">
    <property type="entry name" value="Flavodoxin_NdrI"/>
    <property type="match status" value="1"/>
</dbReference>
<keyword evidence="5" id="KW-1185">Reference proteome</keyword>
<proteinExistence type="inferred from homology"/>
<gene>
    <name evidence="3" type="primary">nrdI</name>
    <name evidence="4" type="ORF">QD47_15360</name>
</gene>
<dbReference type="SUPFAM" id="SSF52218">
    <property type="entry name" value="Flavoproteins"/>
    <property type="match status" value="1"/>
</dbReference>
<name>A0A0D7X017_9BACL</name>
<evidence type="ECO:0000313" key="5">
    <source>
        <dbReference type="Proteomes" id="UP000032534"/>
    </source>
</evidence>
<dbReference type="PANTHER" id="PTHR37297:SF1">
    <property type="entry name" value="PROTEIN NRDI"/>
    <property type="match status" value="1"/>
</dbReference>
<comment type="caution">
    <text evidence="4">The sequence shown here is derived from an EMBL/GenBank/DDBJ whole genome shotgun (WGS) entry which is preliminary data.</text>
</comment>
<dbReference type="NCBIfam" id="TIGR00333">
    <property type="entry name" value="nrdI"/>
    <property type="match status" value="1"/>
</dbReference>